<dbReference type="AlphaFoldDB" id="A0A8T2NXS1"/>
<dbReference type="Proteomes" id="UP000824540">
    <property type="component" value="Unassembled WGS sequence"/>
</dbReference>
<feature type="compositionally biased region" description="Basic and acidic residues" evidence="1">
    <location>
        <begin position="114"/>
        <end position="147"/>
    </location>
</feature>
<keyword evidence="2" id="KW-1133">Transmembrane helix</keyword>
<comment type="caution">
    <text evidence="3">The sequence shown here is derived from an EMBL/GenBank/DDBJ whole genome shotgun (WGS) entry which is preliminary data.</text>
</comment>
<name>A0A8T2NXS1_9TELE</name>
<evidence type="ECO:0000313" key="4">
    <source>
        <dbReference type="Proteomes" id="UP000824540"/>
    </source>
</evidence>
<feature type="region of interest" description="Disordered" evidence="1">
    <location>
        <begin position="95"/>
        <end position="147"/>
    </location>
</feature>
<evidence type="ECO:0000256" key="2">
    <source>
        <dbReference type="SAM" id="Phobius"/>
    </source>
</evidence>
<keyword evidence="4" id="KW-1185">Reference proteome</keyword>
<keyword evidence="2" id="KW-0812">Transmembrane</keyword>
<reference evidence="3" key="1">
    <citation type="thesis" date="2021" institute="BYU ScholarsArchive" country="Provo, UT, USA">
        <title>Applications of and Algorithms for Genome Assembly and Genomic Analyses with an Emphasis on Marine Teleosts.</title>
        <authorList>
            <person name="Pickett B.D."/>
        </authorList>
    </citation>
    <scope>NUCLEOTIDE SEQUENCE</scope>
    <source>
        <strain evidence="3">HI-2016</strain>
    </source>
</reference>
<evidence type="ECO:0000256" key="1">
    <source>
        <dbReference type="SAM" id="MobiDB-lite"/>
    </source>
</evidence>
<gene>
    <name evidence="3" type="ORF">JZ751_016730</name>
</gene>
<accession>A0A8T2NXS1</accession>
<keyword evidence="2" id="KW-0472">Membrane</keyword>
<protein>
    <submittedName>
        <fullName evidence="3">Uncharacterized protein</fullName>
    </submittedName>
</protein>
<proteinExistence type="predicted"/>
<sequence>MDHPLSTVSPDQMTILMLISLLLCVLGCLLCHTLYRRRYSCMEETEDSLQRHHCAGEGTTLPCPVHVLSSSTHSYAMSLQLIPQARETQGQGLDIRSSCDAGCQQEDEDDEQPHEELEQTEHVSADEAQHHDDHADGDEKVDAGDRHVRDLEEMATKSMTVTKNTCAL</sequence>
<feature type="transmembrane region" description="Helical" evidence="2">
    <location>
        <begin position="15"/>
        <end position="35"/>
    </location>
</feature>
<evidence type="ECO:0000313" key="3">
    <source>
        <dbReference type="EMBL" id="KAG9342228.1"/>
    </source>
</evidence>
<dbReference type="EMBL" id="JAFBMS010000029">
    <property type="protein sequence ID" value="KAG9342228.1"/>
    <property type="molecule type" value="Genomic_DNA"/>
</dbReference>
<organism evidence="3 4">
    <name type="scientific">Albula glossodonta</name>
    <name type="common">roundjaw bonefish</name>
    <dbReference type="NCBI Taxonomy" id="121402"/>
    <lineage>
        <taxon>Eukaryota</taxon>
        <taxon>Metazoa</taxon>
        <taxon>Chordata</taxon>
        <taxon>Craniata</taxon>
        <taxon>Vertebrata</taxon>
        <taxon>Euteleostomi</taxon>
        <taxon>Actinopterygii</taxon>
        <taxon>Neopterygii</taxon>
        <taxon>Teleostei</taxon>
        <taxon>Albuliformes</taxon>
        <taxon>Albulidae</taxon>
        <taxon>Albula</taxon>
    </lineage>
</organism>